<evidence type="ECO:0000313" key="1">
    <source>
        <dbReference type="EMBL" id="MCP3731518.1"/>
    </source>
</evidence>
<accession>A0A9X2KQ86</accession>
<keyword evidence="2" id="KW-1185">Reference proteome</keyword>
<proteinExistence type="predicted"/>
<dbReference type="EMBL" id="JAMLDX010000010">
    <property type="protein sequence ID" value="MCP3731518.1"/>
    <property type="molecule type" value="Genomic_DNA"/>
</dbReference>
<organism evidence="1 2">
    <name type="scientific">Sphingomonas tagetis</name>
    <dbReference type="NCBI Taxonomy" id="2949092"/>
    <lineage>
        <taxon>Bacteria</taxon>
        <taxon>Pseudomonadati</taxon>
        <taxon>Pseudomonadota</taxon>
        <taxon>Alphaproteobacteria</taxon>
        <taxon>Sphingomonadales</taxon>
        <taxon>Sphingomonadaceae</taxon>
        <taxon>Sphingomonas</taxon>
    </lineage>
</organism>
<comment type="caution">
    <text evidence="1">The sequence shown here is derived from an EMBL/GenBank/DDBJ whole genome shotgun (WGS) entry which is preliminary data.</text>
</comment>
<evidence type="ECO:0000313" key="2">
    <source>
        <dbReference type="Proteomes" id="UP001139451"/>
    </source>
</evidence>
<sequence length="64" mass="6870">MPAISSCATSGSSWITRVVRLAFLSPEIVDAVLAGTIPAHVDGLQLTQGEGIAGCWERQRLRYL</sequence>
<name>A0A9X2KQ86_9SPHN</name>
<dbReference type="RefSeq" id="WP_254294251.1">
    <property type="nucleotide sequence ID" value="NZ_JAMLDX010000010.1"/>
</dbReference>
<protein>
    <submittedName>
        <fullName evidence="1">Uncharacterized protein</fullName>
    </submittedName>
</protein>
<dbReference type="Proteomes" id="UP001139451">
    <property type="component" value="Unassembled WGS sequence"/>
</dbReference>
<reference evidence="1" key="1">
    <citation type="submission" date="2022-05" db="EMBL/GenBank/DDBJ databases">
        <title>Sphingomonas sp. strain MG17 Genome sequencing and assembly.</title>
        <authorList>
            <person name="Kim I."/>
        </authorList>
    </citation>
    <scope>NUCLEOTIDE SEQUENCE</scope>
    <source>
        <strain evidence="1">MG17</strain>
    </source>
</reference>
<gene>
    <name evidence="1" type="ORF">M9978_13905</name>
</gene>
<dbReference type="AlphaFoldDB" id="A0A9X2KQ86"/>